<dbReference type="PROSITE" id="PS51198">
    <property type="entry name" value="UVRD_HELICASE_ATP_BIND"/>
    <property type="match status" value="1"/>
</dbReference>
<keyword evidence="7" id="KW-0413">Isomerase</keyword>
<dbReference type="PANTHER" id="PTHR11070:SF2">
    <property type="entry name" value="ATP-DEPENDENT DNA HELICASE SRS2"/>
    <property type="match status" value="1"/>
</dbReference>
<evidence type="ECO:0000256" key="5">
    <source>
        <dbReference type="ARBA" id="ARBA00022840"/>
    </source>
</evidence>
<evidence type="ECO:0000313" key="13">
    <source>
        <dbReference type="EMBL" id="ABR55822.1"/>
    </source>
</evidence>
<dbReference type="RefSeq" id="WP_011972954.1">
    <property type="nucleotide sequence ID" value="NC_009635.1"/>
</dbReference>
<organism evidence="13 14">
    <name type="scientific">Methanococcus aeolicus (strain ATCC BAA-1280 / DSM 17508 / OCM 812 / Nankai-3)</name>
    <dbReference type="NCBI Taxonomy" id="419665"/>
    <lineage>
        <taxon>Archaea</taxon>
        <taxon>Methanobacteriati</taxon>
        <taxon>Methanobacteriota</taxon>
        <taxon>Methanomada group</taxon>
        <taxon>Methanococci</taxon>
        <taxon>Methanococcales</taxon>
        <taxon>Methanococcaceae</taxon>
        <taxon>Methanococcus</taxon>
    </lineage>
</organism>
<dbReference type="Pfam" id="PF13361">
    <property type="entry name" value="UvrD_C"/>
    <property type="match status" value="1"/>
</dbReference>
<dbReference type="KEGG" id="mae:Maeo_0230"/>
<dbReference type="GO" id="GO:0003677">
    <property type="term" value="F:DNA binding"/>
    <property type="evidence" value="ECO:0007669"/>
    <property type="project" value="UniProtKB-KW"/>
</dbReference>
<dbReference type="InterPro" id="IPR014016">
    <property type="entry name" value="UvrD-like_ATP-bd"/>
</dbReference>
<evidence type="ECO:0000256" key="4">
    <source>
        <dbReference type="ARBA" id="ARBA00022806"/>
    </source>
</evidence>
<dbReference type="GO" id="GO:0005524">
    <property type="term" value="F:ATP binding"/>
    <property type="evidence" value="ECO:0007669"/>
    <property type="project" value="UniProtKB-UniRule"/>
</dbReference>
<dbReference type="eggNOG" id="arCOG00798">
    <property type="taxonomic scope" value="Archaea"/>
</dbReference>
<keyword evidence="6" id="KW-0238">DNA-binding</keyword>
<dbReference type="EMBL" id="CP000743">
    <property type="protein sequence ID" value="ABR55822.1"/>
    <property type="molecule type" value="Genomic_DNA"/>
</dbReference>
<feature type="domain" description="UvrD-like helicase ATP-binding" evidence="12">
    <location>
        <begin position="3"/>
        <end position="334"/>
    </location>
</feature>
<comment type="catalytic activity">
    <reaction evidence="10">
        <text>ATP + H2O = ADP + phosphate + H(+)</text>
        <dbReference type="Rhea" id="RHEA:13065"/>
        <dbReference type="ChEBI" id="CHEBI:15377"/>
        <dbReference type="ChEBI" id="CHEBI:15378"/>
        <dbReference type="ChEBI" id="CHEBI:30616"/>
        <dbReference type="ChEBI" id="CHEBI:43474"/>
        <dbReference type="ChEBI" id="CHEBI:456216"/>
        <dbReference type="EC" id="5.6.2.4"/>
    </reaction>
</comment>
<keyword evidence="4 11" id="KW-0347">Helicase</keyword>
<accession>A6UTK0</accession>
<dbReference type="GO" id="GO:0016787">
    <property type="term" value="F:hydrolase activity"/>
    <property type="evidence" value="ECO:0007669"/>
    <property type="project" value="UniProtKB-UniRule"/>
</dbReference>
<keyword evidence="3 11" id="KW-0378">Hydrolase</keyword>
<evidence type="ECO:0000256" key="6">
    <source>
        <dbReference type="ARBA" id="ARBA00023125"/>
    </source>
</evidence>
<keyword evidence="14" id="KW-1185">Reference proteome</keyword>
<dbReference type="Pfam" id="PF00580">
    <property type="entry name" value="UvrD-helicase"/>
    <property type="match status" value="1"/>
</dbReference>
<dbReference type="SUPFAM" id="SSF52540">
    <property type="entry name" value="P-loop containing nucleoside triphosphate hydrolases"/>
    <property type="match status" value="1"/>
</dbReference>
<sequence>MGYKFNEEQKNSVNHKDNPLWVVAGPGSGKTEVLVVRTLKLIFVDGVNPKSIILTTFTKKASQNLFDRIIKYSTKLYDLYPELKGSSIEIHSLRVGTLHSLCNDIMKEYKYTDYENYKLINEIENYIFVYNYCPIAKYGARYKEIWTKFRCLVGRYDKDLCCQIIDYKNKARLTSATITLFNRIIEDKVNIDKLKNGKIYHKKLAEECEKYLEKLEGFKLCTFSTIQLKFIDFLNSEDGELFLSGSGYNPPIKHIMVDEYQDTNPIQEEIYFKMAKQIENNNLCVVGDDDQAMYRFRGGTVECMVNFDKTCVEKFNIPIDKINKIFLKSNYRSHPDIVKYYDDYINSYKYTKDVEMERARVKDKPQLVAKKEMDKETIDNYLALNYIEKEDDEKLAEEVANTIKYFKDNDIIEDYSQCVILIKSTREIDYNGNDSFIGHIRQKLLNNGIDIYNPRSKNFLNQEEIKLALGAFISIVDTDISVLENNLRSQPISNEVVKWYEEYQNNKNKYPELKKYVDSSVEKLKTMEEGSFINSSIENILYKIYACYPFTEWLNDEEKSYRLAKLTNLFNSYSTIPTENLISKGSISIDGHTKGKVDVKWLIEFYGSLVGHFLGGIDDIEDEEITIPEGKVPIMTVHQAKGLEFPFVFVYLQKWQNKANDGAILEREFAEFTDFKRISTIPRKKTFQDIIRFHYVAYSRAQYGLIHLWTSDIIDKKNNHKLYGFIKEHPNNLKIYIKNTSYFKNNINKIN</sequence>
<dbReference type="HOGENOM" id="CLU_004585_6_3_2"/>
<protein>
    <recommendedName>
        <fullName evidence="9">DNA 3'-5' helicase</fullName>
        <ecNumber evidence="9">5.6.2.4</ecNumber>
    </recommendedName>
</protein>
<dbReference type="Gene3D" id="1.10.10.160">
    <property type="match status" value="1"/>
</dbReference>
<dbReference type="GO" id="GO:0033202">
    <property type="term" value="C:DNA helicase complex"/>
    <property type="evidence" value="ECO:0007669"/>
    <property type="project" value="TreeGrafter"/>
</dbReference>
<keyword evidence="2 11" id="KW-0547">Nucleotide-binding</keyword>
<evidence type="ECO:0000256" key="1">
    <source>
        <dbReference type="ARBA" id="ARBA00009922"/>
    </source>
</evidence>
<evidence type="ECO:0000256" key="11">
    <source>
        <dbReference type="PROSITE-ProRule" id="PRU00560"/>
    </source>
</evidence>
<dbReference type="Gene3D" id="3.40.50.300">
    <property type="entry name" value="P-loop containing nucleotide triphosphate hydrolases"/>
    <property type="match status" value="3"/>
</dbReference>
<dbReference type="InterPro" id="IPR000212">
    <property type="entry name" value="DNA_helicase_UvrD/REP"/>
</dbReference>
<dbReference type="GO" id="GO:0000725">
    <property type="term" value="P:recombinational repair"/>
    <property type="evidence" value="ECO:0007669"/>
    <property type="project" value="TreeGrafter"/>
</dbReference>
<dbReference type="GeneID" id="5326270"/>
<evidence type="ECO:0000256" key="3">
    <source>
        <dbReference type="ARBA" id="ARBA00022801"/>
    </source>
</evidence>
<dbReference type="PANTHER" id="PTHR11070">
    <property type="entry name" value="UVRD / RECB / PCRA DNA HELICASE FAMILY MEMBER"/>
    <property type="match status" value="1"/>
</dbReference>
<dbReference type="InterPro" id="IPR013986">
    <property type="entry name" value="DExx_box_DNA_helicase_dom_sf"/>
</dbReference>
<evidence type="ECO:0000256" key="2">
    <source>
        <dbReference type="ARBA" id="ARBA00022741"/>
    </source>
</evidence>
<dbReference type="InterPro" id="IPR027417">
    <property type="entry name" value="P-loop_NTPase"/>
</dbReference>
<dbReference type="AlphaFoldDB" id="A6UTK0"/>
<evidence type="ECO:0000256" key="9">
    <source>
        <dbReference type="ARBA" id="ARBA00034808"/>
    </source>
</evidence>
<feature type="binding site" evidence="11">
    <location>
        <begin position="24"/>
        <end position="31"/>
    </location>
    <ligand>
        <name>ATP</name>
        <dbReference type="ChEBI" id="CHEBI:30616"/>
    </ligand>
</feature>
<dbReference type="GO" id="GO:0043138">
    <property type="term" value="F:3'-5' DNA helicase activity"/>
    <property type="evidence" value="ECO:0007669"/>
    <property type="project" value="UniProtKB-EC"/>
</dbReference>
<dbReference type="Proteomes" id="UP000001106">
    <property type="component" value="Chromosome"/>
</dbReference>
<dbReference type="EC" id="5.6.2.4" evidence="9"/>
<evidence type="ECO:0000259" key="12">
    <source>
        <dbReference type="PROSITE" id="PS51198"/>
    </source>
</evidence>
<reference evidence="13" key="1">
    <citation type="submission" date="2007-06" db="EMBL/GenBank/DDBJ databases">
        <title>Complete sequence of Methanococcus aeolicus Nankai-3.</title>
        <authorList>
            <consortium name="US DOE Joint Genome Institute"/>
            <person name="Copeland A."/>
            <person name="Lucas S."/>
            <person name="Lapidus A."/>
            <person name="Barry K."/>
            <person name="Glavina del Rio T."/>
            <person name="Dalin E."/>
            <person name="Tice H."/>
            <person name="Pitluck S."/>
            <person name="Chain P."/>
            <person name="Malfatti S."/>
            <person name="Shin M."/>
            <person name="Vergez L."/>
            <person name="Schmutz J."/>
            <person name="Larimer F."/>
            <person name="Land M."/>
            <person name="Hauser L."/>
            <person name="Kyrpides N."/>
            <person name="Lykidis A."/>
            <person name="Sieprawska-Lupa M."/>
            <person name="Whitman W.B."/>
            <person name="Richardson P."/>
        </authorList>
    </citation>
    <scope>NUCLEOTIDE SEQUENCE [LARGE SCALE GENOMIC DNA]</scope>
    <source>
        <strain evidence="13">Nankai-3</strain>
    </source>
</reference>
<evidence type="ECO:0000256" key="10">
    <source>
        <dbReference type="ARBA" id="ARBA00048988"/>
    </source>
</evidence>
<dbReference type="InterPro" id="IPR014017">
    <property type="entry name" value="DNA_helicase_UvrD-like_C"/>
</dbReference>
<proteinExistence type="inferred from homology"/>
<dbReference type="STRING" id="419665.Maeo_0230"/>
<comment type="catalytic activity">
    <reaction evidence="8">
        <text>Couples ATP hydrolysis with the unwinding of duplex DNA by translocating in the 3'-5' direction.</text>
        <dbReference type="EC" id="5.6.2.4"/>
    </reaction>
</comment>
<evidence type="ECO:0000256" key="7">
    <source>
        <dbReference type="ARBA" id="ARBA00023235"/>
    </source>
</evidence>
<evidence type="ECO:0000256" key="8">
    <source>
        <dbReference type="ARBA" id="ARBA00034617"/>
    </source>
</evidence>
<name>A6UTK0_META3</name>
<evidence type="ECO:0000313" key="14">
    <source>
        <dbReference type="Proteomes" id="UP000001106"/>
    </source>
</evidence>
<dbReference type="CDD" id="cd17932">
    <property type="entry name" value="DEXQc_UvrD"/>
    <property type="match status" value="1"/>
</dbReference>
<keyword evidence="5 11" id="KW-0067">ATP-binding</keyword>
<comment type="similarity">
    <text evidence="1">Belongs to the helicase family. UvrD subfamily.</text>
</comment>
<gene>
    <name evidence="13" type="ordered locus">Maeo_0230</name>
</gene>
<dbReference type="GO" id="GO:0005829">
    <property type="term" value="C:cytosol"/>
    <property type="evidence" value="ECO:0007669"/>
    <property type="project" value="TreeGrafter"/>
</dbReference>